<reference evidence="3 4" key="1">
    <citation type="submission" date="2024-09" db="EMBL/GenBank/DDBJ databases">
        <authorList>
            <person name="Sun Q."/>
            <person name="Mori K."/>
        </authorList>
    </citation>
    <scope>NUCLEOTIDE SEQUENCE [LARGE SCALE GENOMIC DNA]</scope>
    <source>
        <strain evidence="3 4">CECT 7682</strain>
    </source>
</reference>
<comment type="similarity">
    <text evidence="1">Belongs to the PhzF family.</text>
</comment>
<dbReference type="PANTHER" id="PTHR13774:SF17">
    <property type="entry name" value="PHENAZINE BIOSYNTHESIS-LIKE DOMAIN-CONTAINING PROTEIN"/>
    <property type="match status" value="1"/>
</dbReference>
<keyword evidence="2" id="KW-0413">Isomerase</keyword>
<evidence type="ECO:0000313" key="4">
    <source>
        <dbReference type="Proteomes" id="UP001589654"/>
    </source>
</evidence>
<evidence type="ECO:0000256" key="2">
    <source>
        <dbReference type="ARBA" id="ARBA00023235"/>
    </source>
</evidence>
<name>A0ABV5J5S1_9BACT</name>
<dbReference type="NCBIfam" id="TIGR00654">
    <property type="entry name" value="PhzF_family"/>
    <property type="match status" value="1"/>
</dbReference>
<dbReference type="Proteomes" id="UP001589654">
    <property type="component" value="Unassembled WGS sequence"/>
</dbReference>
<organism evidence="3 4">
    <name type="scientific">Echinicola jeungdonensis</name>
    <dbReference type="NCBI Taxonomy" id="709343"/>
    <lineage>
        <taxon>Bacteria</taxon>
        <taxon>Pseudomonadati</taxon>
        <taxon>Bacteroidota</taxon>
        <taxon>Cytophagia</taxon>
        <taxon>Cytophagales</taxon>
        <taxon>Cyclobacteriaceae</taxon>
        <taxon>Echinicola</taxon>
    </lineage>
</organism>
<comment type="caution">
    <text evidence="3">The sequence shown here is derived from an EMBL/GenBank/DDBJ whole genome shotgun (WGS) entry which is preliminary data.</text>
</comment>
<dbReference type="EMBL" id="JBHMEW010000058">
    <property type="protein sequence ID" value="MFB9212181.1"/>
    <property type="molecule type" value="Genomic_DNA"/>
</dbReference>
<proteinExistence type="inferred from homology"/>
<dbReference type="Gene3D" id="3.10.310.10">
    <property type="entry name" value="Diaminopimelate Epimerase, Chain A, domain 1"/>
    <property type="match status" value="2"/>
</dbReference>
<dbReference type="PIRSF" id="PIRSF016184">
    <property type="entry name" value="PhzC_PhzF"/>
    <property type="match status" value="1"/>
</dbReference>
<sequence length="263" mass="29564">MQLPIVTIDAFTDIPFSGNPAAICLLPGPVPEEGMQLIAAEMNLSETAFLEQTGENTFKVRWFTPTREVDICGHATLASAFMLYVEEVVDMDKDIVFDTNSGELVVKMEGDEIVMDFPIIPTKEAEHPYFKDDFFGQKVIGAAALDRNWILELENFHAVEYARPLSNVVAVHSDEGIIITAKGDDQYDIYSRYFAPNLGINEDPVTGFAHCALIDYWHNKNGLENLKAFQSSRREGEMRLEKIGDRVKIYGKAVKIFEGFLEI</sequence>
<dbReference type="Pfam" id="PF02567">
    <property type="entry name" value="PhzC-PhzF"/>
    <property type="match status" value="1"/>
</dbReference>
<dbReference type="SUPFAM" id="SSF54506">
    <property type="entry name" value="Diaminopimelate epimerase-like"/>
    <property type="match status" value="1"/>
</dbReference>
<protein>
    <submittedName>
        <fullName evidence="3">PhzF family phenazine biosynthesis protein</fullName>
    </submittedName>
</protein>
<evidence type="ECO:0000313" key="3">
    <source>
        <dbReference type="EMBL" id="MFB9212181.1"/>
    </source>
</evidence>
<gene>
    <name evidence="3" type="ORF">ACFFUR_10210</name>
</gene>
<accession>A0ABV5J5S1</accession>
<evidence type="ECO:0000256" key="1">
    <source>
        <dbReference type="ARBA" id="ARBA00008270"/>
    </source>
</evidence>
<dbReference type="InterPro" id="IPR003719">
    <property type="entry name" value="Phenazine_PhzF-like"/>
</dbReference>
<keyword evidence="4" id="KW-1185">Reference proteome</keyword>
<dbReference type="PANTHER" id="PTHR13774">
    <property type="entry name" value="PHENAZINE BIOSYNTHESIS PROTEIN"/>
    <property type="match status" value="1"/>
</dbReference>
<dbReference type="RefSeq" id="WP_290249575.1">
    <property type="nucleotide sequence ID" value="NZ_JAUFQT010000002.1"/>
</dbReference>